<dbReference type="EMBL" id="AP021879">
    <property type="protein sequence ID" value="BBO90186.1"/>
    <property type="molecule type" value="Genomic_DNA"/>
</dbReference>
<accession>A0A5K8ACE9</accession>
<name>A0A5K8ACE9_9BACT</name>
<gene>
    <name evidence="1" type="ORF">DSCOOX_33660</name>
</gene>
<organism evidence="1 2">
    <name type="scientific">Desulfosarcina ovata subsp. ovata</name>
    <dbReference type="NCBI Taxonomy" id="2752305"/>
    <lineage>
        <taxon>Bacteria</taxon>
        <taxon>Pseudomonadati</taxon>
        <taxon>Thermodesulfobacteriota</taxon>
        <taxon>Desulfobacteria</taxon>
        <taxon>Desulfobacterales</taxon>
        <taxon>Desulfosarcinaceae</taxon>
        <taxon>Desulfosarcina</taxon>
    </lineage>
</organism>
<keyword evidence="2" id="KW-1185">Reference proteome</keyword>
<reference evidence="1 2" key="1">
    <citation type="submission" date="2019-11" db="EMBL/GenBank/DDBJ databases">
        <title>Comparative genomics of hydrocarbon-degrading Desulfosarcina strains.</title>
        <authorList>
            <person name="Watanabe M."/>
            <person name="Kojima H."/>
            <person name="Fukui M."/>
        </authorList>
    </citation>
    <scope>NUCLEOTIDE SEQUENCE [LARGE SCALE GENOMIC DNA]</scope>
    <source>
        <strain evidence="2">oXyS1</strain>
    </source>
</reference>
<proteinExistence type="predicted"/>
<protein>
    <recommendedName>
        <fullName evidence="3">Helicase XPB/Ssl2 N-terminal domain-containing protein</fullName>
    </recommendedName>
</protein>
<evidence type="ECO:0008006" key="3">
    <source>
        <dbReference type="Google" id="ProtNLM"/>
    </source>
</evidence>
<dbReference type="RefSeq" id="WP_155311267.1">
    <property type="nucleotide sequence ID" value="NZ_AP021879.1"/>
</dbReference>
<sequence>MRKNQPAMALKTVDVATMDVCSCEFDIRKDLHVYVNYVRERSVKRSVRENKIPKADAKRIAKQLSDPEALTDIDEFGESPWLDVVDNLARGVGFVDYDTQGEYLGYTSSSPSFVDNYIDYNEPAYQRFLASSMQQQEQLLFDHLVGRYSNSDNEWFAPSAYGRLDTFSIWGCATGVVPGIKFDKVRSFLFKCLADCQPGIWYETASLIDYLKQNHPYFLIPQFLKFKYRTNEKDGRYGNFSEVDKASQTSDKISEKDRDAFERVEGRFVERFLENIPLTMGYVDLAYATSDNSGTKPSLGRIKAFKINGGFLPFMQGSLPEPAVTVLPNHEIHVESPWYPAGMLAKLEPLADLVSTDRICILKLSRTKAVAYLAEEEAADPKKDLESLTGQPLPANVAAELAEWAGQSESFVLYQGCGLVEGKNLPALIDPYEVETLSADLRLVQSPDTLFCELEQAEQVPVRVTHYANGFKRPPEGVQSVFIKNLKQQKKTKQKELITIRQQTSITLFFQDGVSLGVFTKALTENQCFVEIDKERRTVIYPTDQKAQVDSVIKQLKKNYRIKLVKEKG</sequence>
<dbReference type="Proteomes" id="UP000422108">
    <property type="component" value="Chromosome"/>
</dbReference>
<evidence type="ECO:0000313" key="2">
    <source>
        <dbReference type="Proteomes" id="UP000422108"/>
    </source>
</evidence>
<dbReference type="AlphaFoldDB" id="A0A5K8ACE9"/>
<evidence type="ECO:0000313" key="1">
    <source>
        <dbReference type="EMBL" id="BBO90186.1"/>
    </source>
</evidence>